<dbReference type="PANTHER" id="PTHR23501">
    <property type="entry name" value="MAJOR FACILITATOR SUPERFAMILY"/>
    <property type="match status" value="1"/>
</dbReference>
<keyword evidence="3 6" id="KW-1133">Transmembrane helix</keyword>
<feature type="transmembrane region" description="Helical" evidence="6">
    <location>
        <begin position="224"/>
        <end position="248"/>
    </location>
</feature>
<dbReference type="PANTHER" id="PTHR23501:SF67">
    <property type="entry name" value="MFS MULTIDRUG EFFLUX TRANSPORTER (EUROFUNG)"/>
    <property type="match status" value="1"/>
</dbReference>
<feature type="transmembrane region" description="Helical" evidence="6">
    <location>
        <begin position="340"/>
        <end position="363"/>
    </location>
</feature>
<evidence type="ECO:0000313" key="9">
    <source>
        <dbReference type="Proteomes" id="UP000053259"/>
    </source>
</evidence>
<feature type="transmembrane region" description="Helical" evidence="6">
    <location>
        <begin position="300"/>
        <end position="319"/>
    </location>
</feature>
<protein>
    <recommendedName>
        <fullName evidence="7">Major facilitator superfamily (MFS) profile domain-containing protein</fullName>
    </recommendedName>
</protein>
<feature type="transmembrane region" description="Helical" evidence="6">
    <location>
        <begin position="464"/>
        <end position="489"/>
    </location>
</feature>
<gene>
    <name evidence="8" type="ORF">PV09_09102</name>
</gene>
<dbReference type="Gene3D" id="1.20.1720.10">
    <property type="entry name" value="Multidrug resistance protein D"/>
    <property type="match status" value="1"/>
</dbReference>
<keyword evidence="2 6" id="KW-0812">Transmembrane</keyword>
<dbReference type="GO" id="GO:0015174">
    <property type="term" value="F:basic amino acid transmembrane transporter activity"/>
    <property type="evidence" value="ECO:0007669"/>
    <property type="project" value="TreeGrafter"/>
</dbReference>
<feature type="transmembrane region" description="Helical" evidence="6">
    <location>
        <begin position="199"/>
        <end position="218"/>
    </location>
</feature>
<proteinExistence type="predicted"/>
<dbReference type="GO" id="GO:0000329">
    <property type="term" value="C:fungal-type vacuole membrane"/>
    <property type="evidence" value="ECO:0007669"/>
    <property type="project" value="TreeGrafter"/>
</dbReference>
<dbReference type="GeneID" id="27317075"/>
<dbReference type="InterPro" id="IPR036259">
    <property type="entry name" value="MFS_trans_sf"/>
</dbReference>
<dbReference type="FunFam" id="1.20.1720.10:FF:000024">
    <property type="entry name" value="MFS multidrug transporter, putative"/>
    <property type="match status" value="1"/>
</dbReference>
<dbReference type="SUPFAM" id="SSF103473">
    <property type="entry name" value="MFS general substrate transporter"/>
    <property type="match status" value="1"/>
</dbReference>
<feature type="transmembrane region" description="Helical" evidence="6">
    <location>
        <begin position="375"/>
        <end position="395"/>
    </location>
</feature>
<feature type="transmembrane region" description="Helical" evidence="6">
    <location>
        <begin position="430"/>
        <end position="457"/>
    </location>
</feature>
<dbReference type="OrthoDB" id="419537at2759"/>
<dbReference type="Proteomes" id="UP000053259">
    <property type="component" value="Unassembled WGS sequence"/>
</dbReference>
<feature type="domain" description="Major facilitator superfamily (MFS) profile" evidence="7">
    <location>
        <begin position="73"/>
        <end position="565"/>
    </location>
</feature>
<reference evidence="8 9" key="1">
    <citation type="submission" date="2015-01" db="EMBL/GenBank/DDBJ databases">
        <title>The Genome Sequence of Ochroconis gallopava CBS43764.</title>
        <authorList>
            <consortium name="The Broad Institute Genomics Platform"/>
            <person name="Cuomo C."/>
            <person name="de Hoog S."/>
            <person name="Gorbushina A."/>
            <person name="Stielow B."/>
            <person name="Teixiera M."/>
            <person name="Abouelleil A."/>
            <person name="Chapman S.B."/>
            <person name="Priest M."/>
            <person name="Young S.K."/>
            <person name="Wortman J."/>
            <person name="Nusbaum C."/>
            <person name="Birren B."/>
        </authorList>
    </citation>
    <scope>NUCLEOTIDE SEQUENCE [LARGE SCALE GENOMIC DNA]</scope>
    <source>
        <strain evidence="8 9">CBS 43764</strain>
    </source>
</reference>
<feature type="transmembrane region" description="Helical" evidence="6">
    <location>
        <begin position="138"/>
        <end position="157"/>
    </location>
</feature>
<feature type="transmembrane region" description="Helical" evidence="6">
    <location>
        <begin position="407"/>
        <end position="424"/>
    </location>
</feature>
<keyword evidence="4 6" id="KW-0472">Membrane</keyword>
<feature type="region of interest" description="Disordered" evidence="5">
    <location>
        <begin position="35"/>
        <end position="56"/>
    </location>
</feature>
<dbReference type="HOGENOM" id="CLU_000960_22_3_1"/>
<evidence type="ECO:0000256" key="3">
    <source>
        <dbReference type="ARBA" id="ARBA00022989"/>
    </source>
</evidence>
<sequence>MVNEQTPLLAKSCRRRSSVEEGQALARTISPTHWLAPDAGTQVNSEDITSQSKDAPSDTPYLIDLTPGQFWTMYIPILTVYFVATFDSTLMASSHPVITSYFHSSNSASWLSTAFMLTSTTFQPLYGRLSDTFGRKILYVFALAVFGATTAWCGLAQSMSSFIIARAFCGLGAAGITGLASIITNDLIKIEHRGVYQSYINIFYGLGSACGAAFGGFLCDRLGWRWAFGIQVLPIALILFVGILTVPGDLGPALAKNSGQRWYENFRDFDVAGSLLMSTTTTCLILGLNLGGNVLPWRHPVIIASLVLSIVSSIALVVVERKARLPVMPLGLLSTVPKANLLFSNFFAQIGILTVIFNAPLYFQAVKLDSASVSGFRLAAPSFILTLCAVSTGFFINVTGRLKVSQIVGAVSMLLGSICLSSLWKGIPTWLVTIFVIPPSMGQGFMFPATTMSLLAISSKADQAVVTAALGVFRSLGSVMGVAISSLILQNALIAYLEQFVTGPDKAEIIQRVRKEVRAIFDLDSTHRAQVIQAYEAALRWAFVSAIMFFIVVNLLIYPIKLPRLGRDKVAADADGTVED</sequence>
<evidence type="ECO:0000256" key="5">
    <source>
        <dbReference type="SAM" id="MobiDB-lite"/>
    </source>
</evidence>
<evidence type="ECO:0000256" key="1">
    <source>
        <dbReference type="ARBA" id="ARBA00004141"/>
    </source>
</evidence>
<feature type="transmembrane region" description="Helical" evidence="6">
    <location>
        <begin position="163"/>
        <end position="187"/>
    </location>
</feature>
<dbReference type="RefSeq" id="XP_016209110.1">
    <property type="nucleotide sequence ID" value="XM_016363096.1"/>
</dbReference>
<evidence type="ECO:0000256" key="2">
    <source>
        <dbReference type="ARBA" id="ARBA00022692"/>
    </source>
</evidence>
<dbReference type="FunCoup" id="A0A0D1XAK7">
    <property type="interactions" value="31"/>
</dbReference>
<organism evidence="8 9">
    <name type="scientific">Verruconis gallopava</name>
    <dbReference type="NCBI Taxonomy" id="253628"/>
    <lineage>
        <taxon>Eukaryota</taxon>
        <taxon>Fungi</taxon>
        <taxon>Dikarya</taxon>
        <taxon>Ascomycota</taxon>
        <taxon>Pezizomycotina</taxon>
        <taxon>Dothideomycetes</taxon>
        <taxon>Pleosporomycetidae</taxon>
        <taxon>Venturiales</taxon>
        <taxon>Sympoventuriaceae</taxon>
        <taxon>Verruconis</taxon>
    </lineage>
</organism>
<accession>A0A0D1XAK7</accession>
<dbReference type="InterPro" id="IPR020846">
    <property type="entry name" value="MFS_dom"/>
</dbReference>
<dbReference type="EMBL" id="KN847581">
    <property type="protein sequence ID" value="KIV99240.1"/>
    <property type="molecule type" value="Genomic_DNA"/>
</dbReference>
<dbReference type="InterPro" id="IPR011701">
    <property type="entry name" value="MFS"/>
</dbReference>
<evidence type="ECO:0000313" key="8">
    <source>
        <dbReference type="EMBL" id="KIV99240.1"/>
    </source>
</evidence>
<dbReference type="Gene3D" id="1.20.1250.20">
    <property type="entry name" value="MFS general substrate transporter like domains"/>
    <property type="match status" value="1"/>
</dbReference>
<dbReference type="Pfam" id="PF07690">
    <property type="entry name" value="MFS_1"/>
    <property type="match status" value="1"/>
</dbReference>
<feature type="transmembrane region" description="Helical" evidence="6">
    <location>
        <begin position="108"/>
        <end position="126"/>
    </location>
</feature>
<keyword evidence="9" id="KW-1185">Reference proteome</keyword>
<evidence type="ECO:0000259" key="7">
    <source>
        <dbReference type="PROSITE" id="PS50850"/>
    </source>
</evidence>
<dbReference type="VEuPathDB" id="FungiDB:PV09_09102"/>
<name>A0A0D1XAK7_9PEZI</name>
<dbReference type="InParanoid" id="A0A0D1XAK7"/>
<comment type="subcellular location">
    <subcellularLocation>
        <location evidence="1">Membrane</location>
        <topology evidence="1">Multi-pass membrane protein</topology>
    </subcellularLocation>
</comment>
<feature type="compositionally biased region" description="Polar residues" evidence="5">
    <location>
        <begin position="41"/>
        <end position="54"/>
    </location>
</feature>
<dbReference type="PROSITE" id="PS50850">
    <property type="entry name" value="MFS"/>
    <property type="match status" value="1"/>
</dbReference>
<feature type="transmembrane region" description="Helical" evidence="6">
    <location>
        <begin position="538"/>
        <end position="560"/>
    </location>
</feature>
<feature type="transmembrane region" description="Helical" evidence="6">
    <location>
        <begin position="70"/>
        <end position="88"/>
    </location>
</feature>
<evidence type="ECO:0000256" key="6">
    <source>
        <dbReference type="SAM" id="Phobius"/>
    </source>
</evidence>
<evidence type="ECO:0000256" key="4">
    <source>
        <dbReference type="ARBA" id="ARBA00023136"/>
    </source>
</evidence>
<dbReference type="AlphaFoldDB" id="A0A0D1XAK7"/>